<evidence type="ECO:0000313" key="6">
    <source>
        <dbReference type="Proteomes" id="UP000030071"/>
    </source>
</evidence>
<sequence length="347" mass="38212">MSKQLKNQLIDRGVVSESMFNEAPSGFAWPIKLLLAISGWLGGLCLLGIFFGAFTLFFQSAVASAVVALIMFVAAQRILSARNNEFLEHLALALSFSAQVLFVWALMPLDQLQVILFLFALLQAGLAVIMRSMIHRVWSTLSCCLALSALLISCGFSYLLSSILLAPMVWLSLNEFRFPALYRLVSGIKYGLVISIVLLMCIQIFRAEVESALVSISDTTFSFPLWVAPITYVLSIFVTAWYLFHFHQVRLNSIVAKLGGIFTILVAVLTCMAPGIGASLMILITAFANSDRVMMGLGATALLAYSSTYYYMMETTLLFKSGVLMSVSLIMLFSYLVFNKVLNQAKG</sequence>
<feature type="transmembrane region" description="Helical" evidence="1">
    <location>
        <begin position="223"/>
        <end position="244"/>
    </location>
</feature>
<organism evidence="3 6">
    <name type="scientific">Vibrio tubiashii ATCC 19109</name>
    <dbReference type="NCBI Taxonomy" id="1051646"/>
    <lineage>
        <taxon>Bacteria</taxon>
        <taxon>Pseudomonadati</taxon>
        <taxon>Pseudomonadota</taxon>
        <taxon>Gammaproteobacteria</taxon>
        <taxon>Vibrionales</taxon>
        <taxon>Vibrionaceae</taxon>
        <taxon>Vibrio</taxon>
        <taxon>Vibrio oreintalis group</taxon>
    </lineage>
</organism>
<protein>
    <recommendedName>
        <fullName evidence="2">DUF4401 domain-containing protein</fullName>
    </recommendedName>
</protein>
<keyword evidence="1" id="KW-1133">Transmembrane helix</keyword>
<dbReference type="EMBL" id="CP009354">
    <property type="protein sequence ID" value="AIW14463.1"/>
    <property type="molecule type" value="Genomic_DNA"/>
</dbReference>
<keyword evidence="5" id="KW-1185">Reference proteome</keyword>
<dbReference type="EMBL" id="AFWI01000181">
    <property type="protein sequence ID" value="EGU50229.1"/>
    <property type="molecule type" value="Genomic_DNA"/>
</dbReference>
<evidence type="ECO:0000313" key="5">
    <source>
        <dbReference type="Proteomes" id="UP000003836"/>
    </source>
</evidence>
<proteinExistence type="predicted"/>
<feature type="transmembrane region" description="Helical" evidence="1">
    <location>
        <begin position="180"/>
        <end position="202"/>
    </location>
</feature>
<evidence type="ECO:0000259" key="2">
    <source>
        <dbReference type="Pfam" id="PF14351"/>
    </source>
</evidence>
<dbReference type="RefSeq" id="WP_004747014.1">
    <property type="nucleotide sequence ID" value="NZ_AFWI01000181.1"/>
</dbReference>
<dbReference type="eggNOG" id="ENOG5031IJS">
    <property type="taxonomic scope" value="Bacteria"/>
</dbReference>
<dbReference type="STRING" id="1051646.IX91_09645"/>
<feature type="transmembrane region" description="Helical" evidence="1">
    <location>
        <begin position="33"/>
        <end position="51"/>
    </location>
</feature>
<evidence type="ECO:0000256" key="1">
    <source>
        <dbReference type="SAM" id="Phobius"/>
    </source>
</evidence>
<feature type="transmembrane region" description="Helical" evidence="1">
    <location>
        <begin position="318"/>
        <end position="338"/>
    </location>
</feature>
<feature type="transmembrane region" description="Helical" evidence="1">
    <location>
        <begin position="86"/>
        <end position="106"/>
    </location>
</feature>
<evidence type="ECO:0000313" key="3">
    <source>
        <dbReference type="EMBL" id="AIW14463.1"/>
    </source>
</evidence>
<dbReference type="Proteomes" id="UP000030071">
    <property type="component" value="Chromosome 1"/>
</dbReference>
<dbReference type="Proteomes" id="UP000003836">
    <property type="component" value="Unassembled WGS sequence"/>
</dbReference>
<dbReference type="AlphaFoldDB" id="F9TAA5"/>
<evidence type="ECO:0000313" key="4">
    <source>
        <dbReference type="EMBL" id="EGU50229.1"/>
    </source>
</evidence>
<name>F9TAA5_9VIBR</name>
<reference evidence="4 5" key="2">
    <citation type="journal article" date="2012" name="Int. J. Syst. Evol. Microbiol.">
        <title>Vibrio caribbeanicus sp. nov., isolated from the marine sponge Scleritoderma cyanea.</title>
        <authorList>
            <person name="Hoffmann M."/>
            <person name="Monday S.R."/>
            <person name="Allard M.W."/>
            <person name="Strain E.A."/>
            <person name="Whittaker P."/>
            <person name="Naum M."/>
            <person name="McCarthy P.J."/>
            <person name="Lopez J.V."/>
            <person name="Fischer M."/>
            <person name="Brown E.W."/>
        </authorList>
    </citation>
    <scope>NUCLEOTIDE SEQUENCE [LARGE SCALE GENOMIC DNA]</scope>
    <source>
        <strain evidence="4 5">ATCC 19109</strain>
    </source>
</reference>
<keyword evidence="1" id="KW-0472">Membrane</keyword>
<gene>
    <name evidence="3" type="ORF">IX91_09645</name>
    <name evidence="4" type="ORF">VITU9109_04942</name>
</gene>
<feature type="domain" description="DUF4401" evidence="2">
    <location>
        <begin position="29"/>
        <end position="340"/>
    </location>
</feature>
<reference evidence="4" key="1">
    <citation type="submission" date="2011-08" db="EMBL/GenBank/DDBJ databases">
        <authorList>
            <person name="Hoffman M."/>
            <person name="Strain E.A."/>
            <person name="Brown E."/>
            <person name="Allard M.W."/>
        </authorList>
    </citation>
    <scope>NUCLEOTIDE SEQUENCE</scope>
    <source>
        <strain evidence="4">ATCC 19109</strain>
    </source>
</reference>
<feature type="transmembrane region" description="Helical" evidence="1">
    <location>
        <begin position="112"/>
        <end position="130"/>
    </location>
</feature>
<feature type="transmembrane region" description="Helical" evidence="1">
    <location>
        <begin position="293"/>
        <end position="312"/>
    </location>
</feature>
<dbReference type="HOGENOM" id="CLU_799124_0_0_6"/>
<dbReference type="Pfam" id="PF14351">
    <property type="entry name" value="DUF4401"/>
    <property type="match status" value="1"/>
</dbReference>
<feature type="transmembrane region" description="Helical" evidence="1">
    <location>
        <begin position="137"/>
        <end position="160"/>
    </location>
</feature>
<dbReference type="GeneID" id="23444983"/>
<accession>F9TAA5</accession>
<dbReference type="KEGG" id="vtu:IX91_09645"/>
<feature type="transmembrane region" description="Helical" evidence="1">
    <location>
        <begin position="264"/>
        <end position="286"/>
    </location>
</feature>
<keyword evidence="1" id="KW-0812">Transmembrane</keyword>
<feature type="transmembrane region" description="Helical" evidence="1">
    <location>
        <begin position="57"/>
        <end position="74"/>
    </location>
</feature>
<reference evidence="3 6" key="3">
    <citation type="submission" date="2014-08" db="EMBL/GenBank/DDBJ databases">
        <title>First Complete Genome Sequence of the Shellfish Pathogen Vibrio tubiashii.</title>
        <authorList>
            <person name="Richards G.P."/>
            <person name="Needleman D.S."/>
            <person name="Watson M.A."/>
            <person name="Bono J.L."/>
        </authorList>
    </citation>
    <scope>NUCLEOTIDE SEQUENCE [LARGE SCALE GENOMIC DNA]</scope>
    <source>
        <strain evidence="3 6">ATCC 19109</strain>
    </source>
</reference>
<dbReference type="InterPro" id="IPR025513">
    <property type="entry name" value="DUF4401"/>
</dbReference>
<dbReference type="PATRIC" id="fig|1051646.9.peg.1917"/>